<organism evidence="3 4">
    <name type="scientific">Mycena rosella</name>
    <name type="common">Pink bonnet</name>
    <name type="synonym">Agaricus rosellus</name>
    <dbReference type="NCBI Taxonomy" id="1033263"/>
    <lineage>
        <taxon>Eukaryota</taxon>
        <taxon>Fungi</taxon>
        <taxon>Dikarya</taxon>
        <taxon>Basidiomycota</taxon>
        <taxon>Agaricomycotina</taxon>
        <taxon>Agaricomycetes</taxon>
        <taxon>Agaricomycetidae</taxon>
        <taxon>Agaricales</taxon>
        <taxon>Marasmiineae</taxon>
        <taxon>Mycenaceae</taxon>
        <taxon>Mycena</taxon>
    </lineage>
</organism>
<feature type="signal peptide" evidence="2">
    <location>
        <begin position="1"/>
        <end position="17"/>
    </location>
</feature>
<dbReference type="PANTHER" id="PTHR10963:SF24">
    <property type="entry name" value="GLYCOSIDASE C21B10.07-RELATED"/>
    <property type="match status" value="1"/>
</dbReference>
<evidence type="ECO:0000256" key="2">
    <source>
        <dbReference type="SAM" id="SignalP"/>
    </source>
</evidence>
<evidence type="ECO:0000313" key="3">
    <source>
        <dbReference type="EMBL" id="KAJ7692219.1"/>
    </source>
</evidence>
<gene>
    <name evidence="3" type="ORF">B0H17DRAFT_1159645</name>
</gene>
<feature type="chain" id="PRO_5041928324" evidence="2">
    <location>
        <begin position="18"/>
        <end position="290"/>
    </location>
</feature>
<dbReference type="SUPFAM" id="SSF49899">
    <property type="entry name" value="Concanavalin A-like lectins/glucanases"/>
    <property type="match status" value="1"/>
</dbReference>
<comment type="caution">
    <text evidence="3">The sequence shown here is derived from an EMBL/GenBank/DDBJ whole genome shotgun (WGS) entry which is preliminary data.</text>
</comment>
<dbReference type="InterPro" id="IPR050546">
    <property type="entry name" value="Glycosyl_Hydrlase_16"/>
</dbReference>
<feature type="region of interest" description="Disordered" evidence="1">
    <location>
        <begin position="135"/>
        <end position="162"/>
    </location>
</feature>
<dbReference type="GO" id="GO:0009251">
    <property type="term" value="P:glucan catabolic process"/>
    <property type="evidence" value="ECO:0007669"/>
    <property type="project" value="TreeGrafter"/>
</dbReference>
<sequence length="290" mass="30485">MHGAVLALSFGVSSALAAVYQNTENIVGPGFYNSFNFEAIPDPTTGRVNYVDQATATSANLTFASGDKFVLRADDTTVLDPSSAGRDSVRLQSKSAYSTHVAVFDIAHKPQGTWPAGETDILEGVNDQGTDQSTLHTAPGCTMPDSRPETGTPVSSDCDGTTPSNTGCGPAFNANGGGWYAMERTSDFIYVWFWARGDSSVPSDVAAGGSTVDTQFWGTPSAAFPNTSCDIGAFVAHNIIIHLTFCGAWAGDASVYASSGCPSTCYDFVNNNPSAFSDAFFEFNAINVYT</sequence>
<dbReference type="Pfam" id="PF26113">
    <property type="entry name" value="GH16_XgeA"/>
    <property type="match status" value="1"/>
</dbReference>
<reference evidence="3" key="1">
    <citation type="submission" date="2023-03" db="EMBL/GenBank/DDBJ databases">
        <title>Massive genome expansion in bonnet fungi (Mycena s.s.) driven by repeated elements and novel gene families across ecological guilds.</title>
        <authorList>
            <consortium name="Lawrence Berkeley National Laboratory"/>
            <person name="Harder C.B."/>
            <person name="Miyauchi S."/>
            <person name="Viragh M."/>
            <person name="Kuo A."/>
            <person name="Thoen E."/>
            <person name="Andreopoulos B."/>
            <person name="Lu D."/>
            <person name="Skrede I."/>
            <person name="Drula E."/>
            <person name="Henrissat B."/>
            <person name="Morin E."/>
            <person name="Kohler A."/>
            <person name="Barry K."/>
            <person name="LaButti K."/>
            <person name="Morin E."/>
            <person name="Salamov A."/>
            <person name="Lipzen A."/>
            <person name="Mereny Z."/>
            <person name="Hegedus B."/>
            <person name="Baldrian P."/>
            <person name="Stursova M."/>
            <person name="Weitz H."/>
            <person name="Taylor A."/>
            <person name="Grigoriev I.V."/>
            <person name="Nagy L.G."/>
            <person name="Martin F."/>
            <person name="Kauserud H."/>
        </authorList>
    </citation>
    <scope>NUCLEOTIDE SEQUENCE</scope>
    <source>
        <strain evidence="3">CBHHK067</strain>
    </source>
</reference>
<evidence type="ECO:0000256" key="1">
    <source>
        <dbReference type="SAM" id="MobiDB-lite"/>
    </source>
</evidence>
<proteinExistence type="predicted"/>
<protein>
    <submittedName>
        <fullName evidence="3">2 beta-glucan</fullName>
    </submittedName>
</protein>
<dbReference type="Proteomes" id="UP001221757">
    <property type="component" value="Unassembled WGS sequence"/>
</dbReference>
<accession>A0AAD7DIK0</accession>
<dbReference type="PANTHER" id="PTHR10963">
    <property type="entry name" value="GLYCOSYL HYDROLASE-RELATED"/>
    <property type="match status" value="1"/>
</dbReference>
<dbReference type="AlphaFoldDB" id="A0AAD7DIK0"/>
<name>A0AAD7DIK0_MYCRO</name>
<keyword evidence="4" id="KW-1185">Reference proteome</keyword>
<feature type="compositionally biased region" description="Polar residues" evidence="1">
    <location>
        <begin position="152"/>
        <end position="162"/>
    </location>
</feature>
<dbReference type="EMBL" id="JARKIE010000053">
    <property type="protein sequence ID" value="KAJ7692219.1"/>
    <property type="molecule type" value="Genomic_DNA"/>
</dbReference>
<evidence type="ECO:0000313" key="4">
    <source>
        <dbReference type="Proteomes" id="UP001221757"/>
    </source>
</evidence>
<keyword evidence="2" id="KW-0732">Signal</keyword>
<dbReference type="CDD" id="cd02181">
    <property type="entry name" value="GH16_fungal_Lam16A_glucanase"/>
    <property type="match status" value="1"/>
</dbReference>
<dbReference type="Gene3D" id="2.60.120.200">
    <property type="match status" value="1"/>
</dbReference>
<dbReference type="InterPro" id="IPR013320">
    <property type="entry name" value="ConA-like_dom_sf"/>
</dbReference>